<evidence type="ECO:0000313" key="3">
    <source>
        <dbReference type="EMBL" id="NHM13588.1"/>
    </source>
</evidence>
<protein>
    <submittedName>
        <fullName evidence="3">Alpha/beta fold hydrolase</fullName>
    </submittedName>
</protein>
<dbReference type="GO" id="GO:0016787">
    <property type="term" value="F:hydrolase activity"/>
    <property type="evidence" value="ECO:0007669"/>
    <property type="project" value="UniProtKB-KW"/>
</dbReference>
<feature type="domain" description="AB hydrolase-1" evidence="2">
    <location>
        <begin position="32"/>
        <end position="309"/>
    </location>
</feature>
<evidence type="ECO:0000256" key="1">
    <source>
        <dbReference type="SAM" id="MobiDB-lite"/>
    </source>
</evidence>
<dbReference type="SUPFAM" id="SSF53474">
    <property type="entry name" value="alpha/beta-Hydrolases"/>
    <property type="match status" value="1"/>
</dbReference>
<name>A0ABX0IKC6_9ACTN</name>
<feature type="region of interest" description="Disordered" evidence="1">
    <location>
        <begin position="1"/>
        <end position="21"/>
    </location>
</feature>
<gene>
    <name evidence="3" type="ORF">GMI68_02175</name>
</gene>
<accession>A0ABX0IKC6</accession>
<sequence length="321" mass="35756">MTPAMQHPPSEPPSAKGPLLSCTARENGKPPLVLVHAQGTDSHSFDRVIKPLSRDFSIYAVDCFGHGKSPHDPALYNVASAGDALVQLIKDVVGRPCALLGHSSGGLIAAYAAGRTDLCKLLVLEDPPFFSSQGDRRKSTFNYIDLSSVCHEYLQNGVDENFVLYYFKNQYAWNFFPEKARRKMRPKSIEAARKFLEKHPERDLKVPFWPKSALAAFVGMGSYDPRFGEAFYDDSFHCGIPHEEILAKIDCPALFMKAKTDWSDDGILFAALSEEDLARCLELMPRCETARFDCGHGIHVEQPRQFVQAIKKASAGGRQHH</sequence>
<keyword evidence="3" id="KW-0378">Hydrolase</keyword>
<evidence type="ECO:0000259" key="2">
    <source>
        <dbReference type="Pfam" id="PF12697"/>
    </source>
</evidence>
<dbReference type="EMBL" id="WPCR01000002">
    <property type="protein sequence ID" value="NHM13588.1"/>
    <property type="molecule type" value="Genomic_DNA"/>
</dbReference>
<dbReference type="InterPro" id="IPR050266">
    <property type="entry name" value="AB_hydrolase_sf"/>
</dbReference>
<dbReference type="PANTHER" id="PTHR43798">
    <property type="entry name" value="MONOACYLGLYCEROL LIPASE"/>
    <property type="match status" value="1"/>
</dbReference>
<comment type="caution">
    <text evidence="3">The sequence shown here is derived from an EMBL/GenBank/DDBJ whole genome shotgun (WGS) entry which is preliminary data.</text>
</comment>
<dbReference type="InterPro" id="IPR000073">
    <property type="entry name" value="AB_hydrolase_1"/>
</dbReference>
<keyword evidence="4" id="KW-1185">Reference proteome</keyword>
<proteinExistence type="predicted"/>
<dbReference type="InterPro" id="IPR029058">
    <property type="entry name" value="AB_hydrolase_fold"/>
</dbReference>
<dbReference type="PANTHER" id="PTHR43798:SF33">
    <property type="entry name" value="HYDROLASE, PUTATIVE (AFU_ORTHOLOGUE AFUA_2G14860)-RELATED"/>
    <property type="match status" value="1"/>
</dbReference>
<evidence type="ECO:0000313" key="4">
    <source>
        <dbReference type="Proteomes" id="UP000636394"/>
    </source>
</evidence>
<reference evidence="3 4" key="1">
    <citation type="submission" date="2019-11" db="EMBL/GenBank/DDBJ databases">
        <title>Eggerthellaceae novel genus isolated from the rectal contents of marmort.</title>
        <authorList>
            <person name="Zhang G."/>
        </authorList>
    </citation>
    <scope>NUCLEOTIDE SEQUENCE [LARGE SCALE GENOMIC DNA]</scope>
    <source>
        <strain evidence="4">zg-886</strain>
    </source>
</reference>
<organism evidence="3 4">
    <name type="scientific">Xiamenia xianingshaonis</name>
    <dbReference type="NCBI Taxonomy" id="2682776"/>
    <lineage>
        <taxon>Bacteria</taxon>
        <taxon>Bacillati</taxon>
        <taxon>Actinomycetota</taxon>
        <taxon>Coriobacteriia</taxon>
        <taxon>Eggerthellales</taxon>
        <taxon>Eggerthellaceae</taxon>
        <taxon>Xiamenia</taxon>
    </lineage>
</organism>
<dbReference type="Gene3D" id="3.40.50.1820">
    <property type="entry name" value="alpha/beta hydrolase"/>
    <property type="match status" value="1"/>
</dbReference>
<dbReference type="Pfam" id="PF12697">
    <property type="entry name" value="Abhydrolase_6"/>
    <property type="match status" value="1"/>
</dbReference>
<dbReference type="Proteomes" id="UP000636394">
    <property type="component" value="Unassembled WGS sequence"/>
</dbReference>